<dbReference type="RefSeq" id="WP_129348407.1">
    <property type="nucleotide sequence ID" value="NZ_CP012670.1"/>
</dbReference>
<feature type="compositionally biased region" description="Pro residues" evidence="1">
    <location>
        <begin position="197"/>
        <end position="209"/>
    </location>
</feature>
<reference evidence="2 3" key="1">
    <citation type="submission" date="2015-09" db="EMBL/GenBank/DDBJ databases">
        <title>Sorangium comparison.</title>
        <authorList>
            <person name="Zaburannyi N."/>
            <person name="Bunk B."/>
            <person name="Overmann J."/>
            <person name="Mueller R."/>
        </authorList>
    </citation>
    <scope>NUCLEOTIDE SEQUENCE [LARGE SCALE GENOMIC DNA]</scope>
    <source>
        <strain evidence="2 3">So ceGT47</strain>
    </source>
</reference>
<dbReference type="EMBL" id="CP012670">
    <property type="protein sequence ID" value="AUX23327.1"/>
    <property type="molecule type" value="Genomic_DNA"/>
</dbReference>
<feature type="region of interest" description="Disordered" evidence="1">
    <location>
        <begin position="156"/>
        <end position="232"/>
    </location>
</feature>
<proteinExistence type="predicted"/>
<name>A0A4P2Q211_SORCE</name>
<feature type="region of interest" description="Disordered" evidence="1">
    <location>
        <begin position="29"/>
        <end position="142"/>
    </location>
</feature>
<feature type="compositionally biased region" description="Basic and acidic residues" evidence="1">
    <location>
        <begin position="156"/>
        <end position="171"/>
    </location>
</feature>
<evidence type="ECO:0000313" key="2">
    <source>
        <dbReference type="EMBL" id="AUX23327.1"/>
    </source>
</evidence>
<feature type="compositionally biased region" description="Basic and acidic residues" evidence="1">
    <location>
        <begin position="69"/>
        <end position="85"/>
    </location>
</feature>
<protein>
    <submittedName>
        <fullName evidence="2">Uncharacterized protein</fullName>
    </submittedName>
</protein>
<feature type="region of interest" description="Disordered" evidence="1">
    <location>
        <begin position="245"/>
        <end position="276"/>
    </location>
</feature>
<sequence>MNFLESLAGRAREAVAVVEPPRVPFVNVFPDGGPAAQRDEGARDAAPGVAILRPPSGEPDLPRAARSAGGEERVVTAALGERRSMDVPLRASPVAPAPAPPAPPEPRAPRVERGVEQRVVRSEDAAQEPPALAPPPARVEAPRVVREERWIHEVHEARERLTERHTERVVERVPAPVDAPPIVAAPAPPRRARPEPPRSPSPAPLPPGPGRIALPEEPAAPKGPAAPPPPVHVSIGRIVVRVQAPAAAPRTEVSRPAPPALSLEAYTAEQRRGGRR</sequence>
<feature type="compositionally biased region" description="Low complexity" evidence="1">
    <location>
        <begin position="210"/>
        <end position="223"/>
    </location>
</feature>
<dbReference type="AlphaFoldDB" id="A0A4P2Q211"/>
<accession>A0A4P2Q211</accession>
<dbReference type="Proteomes" id="UP000295781">
    <property type="component" value="Chromosome"/>
</dbReference>
<evidence type="ECO:0000256" key="1">
    <source>
        <dbReference type="SAM" id="MobiDB-lite"/>
    </source>
</evidence>
<feature type="compositionally biased region" description="Pro residues" evidence="1">
    <location>
        <begin position="95"/>
        <end position="106"/>
    </location>
</feature>
<evidence type="ECO:0000313" key="3">
    <source>
        <dbReference type="Proteomes" id="UP000295781"/>
    </source>
</evidence>
<feature type="compositionally biased region" description="Basic and acidic residues" evidence="1">
    <location>
        <begin position="107"/>
        <end position="124"/>
    </location>
</feature>
<feature type="compositionally biased region" description="Low complexity" evidence="1">
    <location>
        <begin position="174"/>
        <end position="185"/>
    </location>
</feature>
<organism evidence="2 3">
    <name type="scientific">Sorangium cellulosum</name>
    <name type="common">Polyangium cellulosum</name>
    <dbReference type="NCBI Taxonomy" id="56"/>
    <lineage>
        <taxon>Bacteria</taxon>
        <taxon>Pseudomonadati</taxon>
        <taxon>Myxococcota</taxon>
        <taxon>Polyangia</taxon>
        <taxon>Polyangiales</taxon>
        <taxon>Polyangiaceae</taxon>
        <taxon>Sorangium</taxon>
    </lineage>
</organism>
<gene>
    <name evidence="2" type="ORF">SOCEGT47_038500</name>
</gene>